<dbReference type="PANTHER" id="PTHR35740:SF1">
    <property type="entry name" value="OS12G0111700 PROTEIN"/>
    <property type="match status" value="1"/>
</dbReference>
<evidence type="ECO:0000256" key="3">
    <source>
        <dbReference type="ARBA" id="ARBA00023242"/>
    </source>
</evidence>
<keyword evidence="9" id="KW-1185">Reference proteome</keyword>
<evidence type="ECO:0000256" key="4">
    <source>
        <dbReference type="ARBA" id="ARBA00023306"/>
    </source>
</evidence>
<dbReference type="EMBL" id="SWLB01000013">
    <property type="protein sequence ID" value="KAF3330434.1"/>
    <property type="molecule type" value="Genomic_DNA"/>
</dbReference>
<proteinExistence type="inferred from homology"/>
<evidence type="ECO:0000256" key="6">
    <source>
        <dbReference type="SAM" id="MobiDB-lite"/>
    </source>
</evidence>
<feature type="compositionally biased region" description="Basic residues" evidence="6">
    <location>
        <begin position="69"/>
        <end position="78"/>
    </location>
</feature>
<dbReference type="InterPro" id="IPR057337">
    <property type="entry name" value="Sororin_C"/>
</dbReference>
<feature type="domain" description="Sororin C-terminal region" evidence="7">
    <location>
        <begin position="106"/>
        <end position="126"/>
    </location>
</feature>
<sequence>MAPRQQSALRPLSDLTNLTISPSSLRSCSSIGSSMPQIHDDVVQSQDRRKGKAVMVEYVHSTQATRKLKQINKRKLKKANQYARNPVLSPRDVEKESSVKVIPPLDYIEKQRAYFAEIDAFELVEEEVSESELE</sequence>
<keyword evidence="1" id="KW-0132">Cell division</keyword>
<dbReference type="OrthoDB" id="1903589at2759"/>
<dbReference type="Pfam" id="PF25220">
    <property type="entry name" value="Sororin_C"/>
    <property type="match status" value="1"/>
</dbReference>
<dbReference type="GO" id="GO:0051301">
    <property type="term" value="P:cell division"/>
    <property type="evidence" value="ECO:0007669"/>
    <property type="project" value="UniProtKB-KW"/>
</dbReference>
<dbReference type="Proteomes" id="UP000623129">
    <property type="component" value="Unassembled WGS sequence"/>
</dbReference>
<keyword evidence="2" id="KW-0498">Mitosis</keyword>
<dbReference type="AlphaFoldDB" id="A0A833VPN0"/>
<evidence type="ECO:0000313" key="9">
    <source>
        <dbReference type="Proteomes" id="UP000623129"/>
    </source>
</evidence>
<name>A0A833VPN0_9POAL</name>
<evidence type="ECO:0000313" key="8">
    <source>
        <dbReference type="EMBL" id="KAF3330434.1"/>
    </source>
</evidence>
<feature type="region of interest" description="Disordered" evidence="6">
    <location>
        <begin position="69"/>
        <end position="95"/>
    </location>
</feature>
<keyword evidence="3" id="KW-0539">Nucleus</keyword>
<accession>A0A833VPN0</accession>
<comment type="similarity">
    <text evidence="5">Belongs to the sororin family.</text>
</comment>
<keyword evidence="4" id="KW-0131">Cell cycle</keyword>
<evidence type="ECO:0000256" key="5">
    <source>
        <dbReference type="ARBA" id="ARBA00093465"/>
    </source>
</evidence>
<gene>
    <name evidence="8" type="ORF">FCM35_KLT03788</name>
</gene>
<dbReference type="PANTHER" id="PTHR35740">
    <property type="entry name" value="OS12G0111700 PROTEIN"/>
    <property type="match status" value="1"/>
</dbReference>
<evidence type="ECO:0000256" key="1">
    <source>
        <dbReference type="ARBA" id="ARBA00022618"/>
    </source>
</evidence>
<comment type="caution">
    <text evidence="8">The sequence shown here is derived from an EMBL/GenBank/DDBJ whole genome shotgun (WGS) entry which is preliminary data.</text>
</comment>
<evidence type="ECO:0000256" key="2">
    <source>
        <dbReference type="ARBA" id="ARBA00022776"/>
    </source>
</evidence>
<protein>
    <recommendedName>
        <fullName evidence="7">Sororin C-terminal region domain-containing protein</fullName>
    </recommendedName>
</protein>
<organism evidence="8 9">
    <name type="scientific">Carex littledalei</name>
    <dbReference type="NCBI Taxonomy" id="544730"/>
    <lineage>
        <taxon>Eukaryota</taxon>
        <taxon>Viridiplantae</taxon>
        <taxon>Streptophyta</taxon>
        <taxon>Embryophyta</taxon>
        <taxon>Tracheophyta</taxon>
        <taxon>Spermatophyta</taxon>
        <taxon>Magnoliopsida</taxon>
        <taxon>Liliopsida</taxon>
        <taxon>Poales</taxon>
        <taxon>Cyperaceae</taxon>
        <taxon>Cyperoideae</taxon>
        <taxon>Cariceae</taxon>
        <taxon>Carex</taxon>
        <taxon>Carex subgen. Euthyceras</taxon>
    </lineage>
</organism>
<evidence type="ECO:0000259" key="7">
    <source>
        <dbReference type="Pfam" id="PF25220"/>
    </source>
</evidence>
<dbReference type="GO" id="GO:0005634">
    <property type="term" value="C:nucleus"/>
    <property type="evidence" value="ECO:0007669"/>
    <property type="project" value="UniProtKB-SubCell"/>
</dbReference>
<reference evidence="8" key="1">
    <citation type="submission" date="2020-01" db="EMBL/GenBank/DDBJ databases">
        <title>Genome sequence of Kobresia littledalei, the first chromosome-level genome in the family Cyperaceae.</title>
        <authorList>
            <person name="Qu G."/>
        </authorList>
    </citation>
    <scope>NUCLEOTIDE SEQUENCE</scope>
    <source>
        <strain evidence="8">C.B.Clarke</strain>
        <tissue evidence="8">Leaf</tissue>
    </source>
</reference>